<dbReference type="SMART" id="SM00233">
    <property type="entry name" value="PH"/>
    <property type="match status" value="1"/>
</dbReference>
<dbReference type="InterPro" id="IPR000219">
    <property type="entry name" value="DH_dom"/>
</dbReference>
<organism evidence="4 5">
    <name type="scientific">Pygocentrus nattereri</name>
    <name type="common">Red-bellied piranha</name>
    <dbReference type="NCBI Taxonomy" id="42514"/>
    <lineage>
        <taxon>Eukaryota</taxon>
        <taxon>Metazoa</taxon>
        <taxon>Chordata</taxon>
        <taxon>Craniata</taxon>
        <taxon>Vertebrata</taxon>
        <taxon>Euteleostomi</taxon>
        <taxon>Actinopterygii</taxon>
        <taxon>Neopterygii</taxon>
        <taxon>Teleostei</taxon>
        <taxon>Ostariophysi</taxon>
        <taxon>Characiformes</taxon>
        <taxon>Characoidei</taxon>
        <taxon>Pygocentrus</taxon>
    </lineage>
</organism>
<evidence type="ECO:0000313" key="4">
    <source>
        <dbReference type="Ensembl" id="ENSPNAP00000052764.1"/>
    </source>
</evidence>
<dbReference type="SUPFAM" id="SSF48065">
    <property type="entry name" value="DBL homology domain (DH-domain)"/>
    <property type="match status" value="1"/>
</dbReference>
<name>A0AAR2JRE9_PYGNA</name>
<dbReference type="CDD" id="cd00160">
    <property type="entry name" value="RhoGEF"/>
    <property type="match status" value="1"/>
</dbReference>
<dbReference type="Pfam" id="PF00621">
    <property type="entry name" value="RhoGEF"/>
    <property type="match status" value="1"/>
</dbReference>
<dbReference type="GO" id="GO:0005085">
    <property type="term" value="F:guanyl-nucleotide exchange factor activity"/>
    <property type="evidence" value="ECO:0007669"/>
    <property type="project" value="InterPro"/>
</dbReference>
<feature type="domain" description="DH" evidence="3">
    <location>
        <begin position="224"/>
        <end position="408"/>
    </location>
</feature>
<dbReference type="SUPFAM" id="SSF50729">
    <property type="entry name" value="PH domain-like"/>
    <property type="match status" value="1"/>
</dbReference>
<sequence>MTAPSCTVQSFPPKPVPALRTINKERVTPQTQTKHRDTERLSLDNLRNELCRLLSTENQENGGDISKPRTMKNMIVQFIFSKSLAQSSTEQSKASQAQLPSQNKTHTQADKTTAIPAEEPARKKGQKQSLIQDKTQPVVEHMVKHLFDSSATESIQIPEQYHEQSTATLPSSALEVQGTGNSSQAESKGNENNSQSGVLESFWQERLVVRDRGILIQLTKEEIQLQESIYEVATSEQSYLDGLTVAVDHFQECPALKSAISPRDQKSLFSGISRIREISQNFMDAMVQKLGSSLLCDVICDVVHHYATGPFGAYVDYIRNMPYQKQTLLNLRKESPQVVEVLTKLEDDPRCNRLPLYSFLCLPFQRIPRLKILMETVLKRTAPGSDVQASAERALKEISKVVEACNREVGKMKQMEELVLIANKAEFECKALPLVSSSRWLVKNGDLAQLSQKETVFGRKKLYPVHLFLFNDLLLVATRKGPDRYLVHDHVHRSLVEVTEGPEVDEDLDGCDLSRVFQLAVVKNHRGTLSHYLLQASTQAERNSWLDVLRGQRGEEDGVYEEWGKCPQSGLLH</sequence>
<reference evidence="4 5" key="1">
    <citation type="submission" date="2020-10" db="EMBL/GenBank/DDBJ databases">
        <title>Pygocentrus nattereri (red-bellied piranha) genome, fPygNat1, primary haplotype.</title>
        <authorList>
            <person name="Myers G."/>
            <person name="Meyer A."/>
            <person name="Karagic N."/>
            <person name="Pippel M."/>
            <person name="Winkler S."/>
            <person name="Tracey A."/>
            <person name="Wood J."/>
            <person name="Formenti G."/>
            <person name="Howe K."/>
            <person name="Fedrigo O."/>
            <person name="Jarvis E.D."/>
        </authorList>
    </citation>
    <scope>NUCLEOTIDE SEQUENCE [LARGE SCALE GENOMIC DNA]</scope>
</reference>
<feature type="domain" description="PH" evidence="2">
    <location>
        <begin position="440"/>
        <end position="554"/>
    </location>
</feature>
<keyword evidence="5" id="KW-1185">Reference proteome</keyword>
<dbReference type="CDD" id="cd01221">
    <property type="entry name" value="PH_ephexin"/>
    <property type="match status" value="1"/>
</dbReference>
<dbReference type="PROSITE" id="PS50010">
    <property type="entry name" value="DH_2"/>
    <property type="match status" value="1"/>
</dbReference>
<dbReference type="AlphaFoldDB" id="A0AAR2JRE9"/>
<dbReference type="GeneTree" id="ENSGT01030000234571"/>
<dbReference type="InterPro" id="IPR035899">
    <property type="entry name" value="DBL_dom_sf"/>
</dbReference>
<dbReference type="SMART" id="SM00325">
    <property type="entry name" value="RhoGEF"/>
    <property type="match status" value="1"/>
</dbReference>
<dbReference type="Proteomes" id="UP001501920">
    <property type="component" value="Chromosome 26"/>
</dbReference>
<evidence type="ECO:0000259" key="2">
    <source>
        <dbReference type="PROSITE" id="PS50003"/>
    </source>
</evidence>
<feature type="compositionally biased region" description="Polar residues" evidence="1">
    <location>
        <begin position="89"/>
        <end position="106"/>
    </location>
</feature>
<dbReference type="Gene3D" id="1.20.900.10">
    <property type="entry name" value="Dbl homology (DH) domain"/>
    <property type="match status" value="1"/>
</dbReference>
<dbReference type="InterPro" id="IPR047271">
    <property type="entry name" value="Ephexin-like"/>
</dbReference>
<evidence type="ECO:0008006" key="6">
    <source>
        <dbReference type="Google" id="ProtNLM"/>
    </source>
</evidence>
<proteinExistence type="predicted"/>
<evidence type="ECO:0000256" key="1">
    <source>
        <dbReference type="SAM" id="MobiDB-lite"/>
    </source>
</evidence>
<dbReference type="Gene3D" id="2.30.29.30">
    <property type="entry name" value="Pleckstrin-homology domain (PH domain)/Phosphotyrosine-binding domain (PTB)"/>
    <property type="match status" value="1"/>
</dbReference>
<dbReference type="InterPro" id="IPR011993">
    <property type="entry name" value="PH-like_dom_sf"/>
</dbReference>
<feature type="region of interest" description="Disordered" evidence="1">
    <location>
        <begin position="160"/>
        <end position="196"/>
    </location>
</feature>
<accession>A0AAR2JRE9</accession>
<protein>
    <recommendedName>
        <fullName evidence="6">DH domain-containing protein</fullName>
    </recommendedName>
</protein>
<gene>
    <name evidence="4" type="primary">HOMER2</name>
</gene>
<dbReference type="PANTHER" id="PTHR12845">
    <property type="entry name" value="GUANINE NUCLEOTIDE EXCHANGE FACTOR"/>
    <property type="match status" value="1"/>
</dbReference>
<evidence type="ECO:0000259" key="3">
    <source>
        <dbReference type="PROSITE" id="PS50010"/>
    </source>
</evidence>
<dbReference type="Ensembl" id="ENSPNAT00000069847.1">
    <property type="protein sequence ID" value="ENSPNAP00000052764.1"/>
    <property type="gene ID" value="ENSPNAG00000036791.1"/>
</dbReference>
<reference evidence="4" key="2">
    <citation type="submission" date="2025-08" db="UniProtKB">
        <authorList>
            <consortium name="Ensembl"/>
        </authorList>
    </citation>
    <scope>IDENTIFICATION</scope>
</reference>
<feature type="region of interest" description="Disordered" evidence="1">
    <location>
        <begin position="89"/>
        <end position="135"/>
    </location>
</feature>
<feature type="compositionally biased region" description="Polar residues" evidence="1">
    <location>
        <begin position="160"/>
        <end position="171"/>
    </location>
</feature>
<dbReference type="PANTHER" id="PTHR12845:SF10">
    <property type="entry name" value="EPHEXIN-1-LIKE"/>
    <property type="match status" value="1"/>
</dbReference>
<evidence type="ECO:0000313" key="5">
    <source>
        <dbReference type="Proteomes" id="UP001501920"/>
    </source>
</evidence>
<dbReference type="InterPro" id="IPR001849">
    <property type="entry name" value="PH_domain"/>
</dbReference>
<feature type="compositionally biased region" description="Polar residues" evidence="1">
    <location>
        <begin position="178"/>
        <end position="196"/>
    </location>
</feature>
<dbReference type="InterPro" id="IPR047270">
    <property type="entry name" value="PH_ephexin"/>
</dbReference>
<reference evidence="4" key="3">
    <citation type="submission" date="2025-09" db="UniProtKB">
        <authorList>
            <consortium name="Ensembl"/>
        </authorList>
    </citation>
    <scope>IDENTIFICATION</scope>
</reference>
<dbReference type="PROSITE" id="PS50003">
    <property type="entry name" value="PH_DOMAIN"/>
    <property type="match status" value="1"/>
</dbReference>